<evidence type="ECO:0000313" key="13">
    <source>
        <dbReference type="Proteomes" id="UP001432180"/>
    </source>
</evidence>
<dbReference type="InterPro" id="IPR011032">
    <property type="entry name" value="GroES-like_sf"/>
</dbReference>
<dbReference type="InterPro" id="IPR016039">
    <property type="entry name" value="Thiolase-like"/>
</dbReference>
<accession>A0ABZ0SFV0</accession>
<dbReference type="InterPro" id="IPR042104">
    <property type="entry name" value="PKS_dehydratase_sf"/>
</dbReference>
<dbReference type="InterPro" id="IPR018201">
    <property type="entry name" value="Ketoacyl_synth_AS"/>
</dbReference>
<dbReference type="SUPFAM" id="SSF47336">
    <property type="entry name" value="ACP-like"/>
    <property type="match status" value="1"/>
</dbReference>
<feature type="domain" description="Carrier" evidence="9">
    <location>
        <begin position="2440"/>
        <end position="2517"/>
    </location>
</feature>
<feature type="domain" description="PKS/mFAS DH" evidence="11">
    <location>
        <begin position="899"/>
        <end position="1177"/>
    </location>
</feature>
<dbReference type="SMART" id="SM00827">
    <property type="entry name" value="PKS_AT"/>
    <property type="match status" value="1"/>
</dbReference>
<dbReference type="SUPFAM" id="SSF52151">
    <property type="entry name" value="FabD/lysophospholipase-like"/>
    <property type="match status" value="1"/>
</dbReference>
<evidence type="ECO:0000256" key="6">
    <source>
        <dbReference type="ARBA" id="ARBA00023268"/>
    </source>
</evidence>
<dbReference type="InterPro" id="IPR013968">
    <property type="entry name" value="PKS_KR"/>
</dbReference>
<feature type="region of interest" description="C-terminal hotdog fold" evidence="8">
    <location>
        <begin position="1033"/>
        <end position="1177"/>
    </location>
</feature>
<dbReference type="CDD" id="cd00833">
    <property type="entry name" value="PKS"/>
    <property type="match status" value="1"/>
</dbReference>
<dbReference type="SMART" id="SM00823">
    <property type="entry name" value="PKS_PP"/>
    <property type="match status" value="1"/>
</dbReference>
<feature type="active site" description="Proton acceptor; for dehydratase activity" evidence="8">
    <location>
        <position position="928"/>
    </location>
</feature>
<evidence type="ECO:0000256" key="3">
    <source>
        <dbReference type="ARBA" id="ARBA00022450"/>
    </source>
</evidence>
<name>A0ABZ0SFV0_9GAMM</name>
<dbReference type="Pfam" id="PF21089">
    <property type="entry name" value="PKS_DH_N"/>
    <property type="match status" value="1"/>
</dbReference>
<dbReference type="InterPro" id="IPR001227">
    <property type="entry name" value="Ac_transferase_dom_sf"/>
</dbReference>
<dbReference type="InterPro" id="IPR032821">
    <property type="entry name" value="PKS_assoc"/>
</dbReference>
<dbReference type="InterPro" id="IPR016035">
    <property type="entry name" value="Acyl_Trfase/lysoPLipase"/>
</dbReference>
<dbReference type="InterPro" id="IPR036291">
    <property type="entry name" value="NAD(P)-bd_dom_sf"/>
</dbReference>
<dbReference type="Pfam" id="PF16197">
    <property type="entry name" value="KAsynt_C_assoc"/>
    <property type="match status" value="1"/>
</dbReference>
<feature type="active site" description="Proton donor; for dehydratase activity" evidence="8">
    <location>
        <position position="1094"/>
    </location>
</feature>
<dbReference type="PROSITE" id="PS50075">
    <property type="entry name" value="CARRIER"/>
    <property type="match status" value="1"/>
</dbReference>
<dbReference type="PROSITE" id="PS01162">
    <property type="entry name" value="QOR_ZETA_CRYSTAL"/>
    <property type="match status" value="1"/>
</dbReference>
<keyword evidence="7 12" id="KW-0012">Acyltransferase</keyword>
<evidence type="ECO:0000259" key="10">
    <source>
        <dbReference type="PROSITE" id="PS52004"/>
    </source>
</evidence>
<dbReference type="InterPro" id="IPR049900">
    <property type="entry name" value="PKS_mFAS_DH"/>
</dbReference>
<dbReference type="PROSITE" id="PS52019">
    <property type="entry name" value="PKS_MFAS_DH"/>
    <property type="match status" value="1"/>
</dbReference>
<dbReference type="InterPro" id="IPR050091">
    <property type="entry name" value="PKS_NRPS_Biosynth_Enz"/>
</dbReference>
<dbReference type="SMART" id="SM00825">
    <property type="entry name" value="PKS_KS"/>
    <property type="match status" value="1"/>
</dbReference>
<dbReference type="SMART" id="SM00829">
    <property type="entry name" value="PKS_ER"/>
    <property type="match status" value="1"/>
</dbReference>
<keyword evidence="6" id="KW-0511">Multifunctional enzyme</keyword>
<reference evidence="12 13" key="1">
    <citation type="journal article" date="2023" name="Microorganisms">
        <title>Thiorhodovibrio frisius and Trv. litoralis spp. nov., Two Novel Members from a Clade of Fastidious Purple Sulfur Bacteria That Exhibit Unique Red-Shifted Light-Harvesting Capabilities.</title>
        <authorList>
            <person name="Methner A."/>
            <person name="Kuzyk S.B."/>
            <person name="Petersen J."/>
            <person name="Bauer S."/>
            <person name="Brinkmann H."/>
            <person name="Sichau K."/>
            <person name="Wanner G."/>
            <person name="Wolf J."/>
            <person name="Neumann-Schaal M."/>
            <person name="Henke P."/>
            <person name="Tank M."/>
            <person name="Sproer C."/>
            <person name="Bunk B."/>
            <person name="Overmann J."/>
        </authorList>
    </citation>
    <scope>NUCLEOTIDE SEQUENCE [LARGE SCALE GENOMIC DNA]</scope>
    <source>
        <strain evidence="12 13">DSM 6702</strain>
    </source>
</reference>
<dbReference type="InterPro" id="IPR029063">
    <property type="entry name" value="SAM-dependent_MTases_sf"/>
</dbReference>
<dbReference type="PROSITE" id="PS00606">
    <property type="entry name" value="KS3_1"/>
    <property type="match status" value="1"/>
</dbReference>
<dbReference type="InterPro" id="IPR020807">
    <property type="entry name" value="PKS_DH"/>
</dbReference>
<dbReference type="InterPro" id="IPR036736">
    <property type="entry name" value="ACP-like_sf"/>
</dbReference>
<evidence type="ECO:0000256" key="5">
    <source>
        <dbReference type="ARBA" id="ARBA00022679"/>
    </source>
</evidence>
<dbReference type="InterPro" id="IPR009081">
    <property type="entry name" value="PP-bd_ACP"/>
</dbReference>
<keyword evidence="4" id="KW-0597">Phosphoprotein</keyword>
<sequence>MSQSRMPIAIVGAACRLPGGIDTLEKFWLALREGRDLVTEIPRDRWSREAFFHPRKATRGKSYTWSAGVLPQVDHFDAAFFGISPRKARQMDPQQRILLELAWEALEDGGQIPEKLKESACGVYLGLASTDYREHFIEDPSSGDGHFMTGATLSIAANRLSFFFDLRGPSLAIDTACSSSLVAFDMACKALWNGEIATALTGGINLLLSPFPFVGFSQANMLSQTGRCRAFDASADGYVRAEGGALLFLKPLEAALRDADPIHALVVASGANCDGHSSSLAVPSVDGQASLLREVYDNARIDPNDLAYIEAHGTGTVVGDPVECSAIGQVLGQRRPAQHPLPLGSVKTNLGHLEPASGVVGLLKAILALKNRAIPPLLHLREPNPAIDFGALNLKLVTDLTPLADTGKPLYMGVNSFGFGGANAHVVLASAVTEMAVEPTPAKSSAPLCLLLSARSESALGALAATYTQCLEREEDALQDLLHHAALRRQHHEYRLAVLGSSRDELLRRLGALLTTGTAPGSARKRVINTDRVGNVFVFSGNGSQWQGMGLQLLRTEPAFRRAVEQVDALLKKRSGTSIVKSLRLSPRRSRLALTEVAQPALFAIQVGLVELLRTRGITADYCVGHSVGEVAAAWATGALSLEQAVAVIDIRGTAQARTHGSGRMAALGLGPDQARRLLDQLEVSLEIAGKNSPRSVTLSGDAHELEQVERVATEQNLFFRRLDLEYAFHSRKMEAIRDIIHEGLSRLSPNPGVLGFYSTVTAGKLPGTALDADYWWRNIRQPVLFADALAAVTADGGRLFFEIGPHPVLRSYVKECLTDLATSTRIITTLRRDIEDQATLMNEALALAYAHGGRLDLKALFPLPTRPRRLPPYPWQHEAYWYAKTGENSGILAPQQVHPLLGHRVIKAEATWESQVDSLTHPYLADHVVDGAHIFPAAGFVEMALAASRAWHGGITHDLEDLEIHAPLLLDKEATRALRFVLSPDDGRFSIRSRPRLSNETWVEHVTGRLRGAVLPRPRIFLDFDRERGHYATCVDADTHYRAAARGGLEYGPTFRVIDKVFLAEDGGLARIQVPKLNQTATRDYLLYPPLLDAAFQMLLNLGDPDDLAEPRLRVPFRVGRLRWLGAGEVALSKTVLKRIHPFSQVADVVLADAEGHGVAVLEDCRFRDLPGAAVTRMPGLFAPFARLQPLLTNAPVSSPIDLDALSQAGRTWLASAAIDMRRDLHQRKIRPLLAELVTAFALEAVRPLLTSARSDRDDARPGLYPQPLDPRQRPLFDWLLEQLNRRGLASQHHGVWSLAPQSETVDAARRWQSMLHQYPDYLSELLMVGRCGLALEALLCDADARMEEVPFPSSKSGTRDHLFDASPSYEIGNKLVEQLVTRIVRQWPPRQRLKVLLLSAGELGLGRRLSRVLPADRTDLHIEMLDAAAGVRAHAEFSTQSWIQVRAPEPESSSPGAHTPTAFPYDLIIAPHVVHRADAPEDRLKTLSRSLAADGIILLLERAPEPFSCLADGVKPGWWINSRPDGRPRPRLRHAIEWPALLDAGGFNTPVLLSEEDPAEAEIFVLLARKAKLAVPSPPRPQGNRVKGTNWLLLTDTNGSSADLGKAVARLLRTAGARAIILELGGPRRRTGPDDFRADAVQEDDWNWVLMELRRDTVDSLGIIHLLGWNAKGQVDAEDALTLQDQRCLTTITLLRAAASEETPASLSLWLVASGGAPVSSPLPTSDWARCPDQAPLWGLGRVLRNEHPELNCRLLDLHPGAGMEDTAGRLFAELAEKDPAPEVVSTAQARYLVSVRALEASDLNPPASSKADSKPARVKLGFSSPGTLRNLQWETVPRVEPSAGEVQIQVCAAGVNFRDLMYTMGLLPDEALESGYAGASLGLEAAGNILAVGPGVERFAVGDPVLCYAPASFGSMITTSTASVAHKPQHWSYAQAATVPAVFFTVHYALIHLARVQQGERVLIHGAAGGVGIAAIQYARHLGAEIFATAGTQEKRDFLHLLGVDHVMDSRSLAFADEIMRITIGKGVDVVLNSIAGEAVRRNLAVLAPFGRFLELGKRDFYENSRIGLRPFRNNISFFGIDADQVMRHQPELAERLFQEMMQLFAQGVLQPLPYRQFPSADVATAFQTMQQSRHIGKLVVSMAETPTPRLAANNASPRLKLAPDATYLVTGGLTGFGLATALWLVKKGARQLVLMGRRGAATPGAAAAVADLQAAGAAVQIFPGDVSDPQQCEQLMANLQAGAYPLRGIIHAAMVLDDAILVGTDQARLRRVLAPKLLGARNLHRLTATLPLDFFVLYSSLTTLIGNPGQASYVAANSYLEALALQRREQGLPALYVAWGAMDDVGYLTRNPAIKDSLTKRMGAAGIKAALALNILERLMTRDQVGLAVGNVNWNLLRRSLPMVLLPEEETVEPAQASEDDALDPRESLRELNPKERRARVSSLLIAELSKILQLPPERIDVQASVFDLGLDSLMGAELALAVERRFGVRVPIMTISQGISLKKLIDLIVADYAETSSSNPKKTRHAP</sequence>
<dbReference type="EC" id="2.3.1.94" evidence="12"/>
<dbReference type="SMART" id="SM00822">
    <property type="entry name" value="PKS_KR"/>
    <property type="match status" value="1"/>
</dbReference>
<dbReference type="InterPro" id="IPR020841">
    <property type="entry name" value="PKS_Beta-ketoAc_synthase_dom"/>
</dbReference>
<dbReference type="SMART" id="SM00826">
    <property type="entry name" value="PKS_DH"/>
    <property type="match status" value="1"/>
</dbReference>
<evidence type="ECO:0000256" key="8">
    <source>
        <dbReference type="PROSITE-ProRule" id="PRU01363"/>
    </source>
</evidence>
<dbReference type="Gene3D" id="3.40.47.10">
    <property type="match status" value="1"/>
</dbReference>
<dbReference type="InterPro" id="IPR020806">
    <property type="entry name" value="PKS_PP-bd"/>
</dbReference>
<dbReference type="InterPro" id="IPR014031">
    <property type="entry name" value="Ketoacyl_synth_C"/>
</dbReference>
<dbReference type="PANTHER" id="PTHR43775:SF37">
    <property type="entry name" value="SI:DKEY-61P9.11"/>
    <property type="match status" value="1"/>
</dbReference>
<dbReference type="Pfam" id="PF00550">
    <property type="entry name" value="PP-binding"/>
    <property type="match status" value="1"/>
</dbReference>
<dbReference type="InterPro" id="IPR014030">
    <property type="entry name" value="Ketoacyl_synth_N"/>
</dbReference>
<dbReference type="Pfam" id="PF00109">
    <property type="entry name" value="ketoacyl-synt"/>
    <property type="match status" value="1"/>
</dbReference>
<evidence type="ECO:0000259" key="11">
    <source>
        <dbReference type="PROSITE" id="PS52019"/>
    </source>
</evidence>
<dbReference type="Gene3D" id="1.10.1200.10">
    <property type="entry name" value="ACP-like"/>
    <property type="match status" value="1"/>
</dbReference>
<dbReference type="Gene3D" id="3.10.129.110">
    <property type="entry name" value="Polyketide synthase dehydratase"/>
    <property type="match status" value="1"/>
</dbReference>
<dbReference type="InterPro" id="IPR049552">
    <property type="entry name" value="PKS_DH_N"/>
</dbReference>
<dbReference type="InterPro" id="IPR002364">
    <property type="entry name" value="Quin_OxRdtase/zeta-crystal_CS"/>
</dbReference>
<dbReference type="Pfam" id="PF14765">
    <property type="entry name" value="PS-DH"/>
    <property type="match status" value="1"/>
</dbReference>
<dbReference type="InterPro" id="IPR016036">
    <property type="entry name" value="Malonyl_transacylase_ACP-bd"/>
</dbReference>
<evidence type="ECO:0000256" key="7">
    <source>
        <dbReference type="ARBA" id="ARBA00023315"/>
    </source>
</evidence>
<dbReference type="GO" id="GO:0047879">
    <property type="term" value="F:erythronolide synthase activity"/>
    <property type="evidence" value="ECO:0007669"/>
    <property type="project" value="UniProtKB-EC"/>
</dbReference>
<dbReference type="InterPro" id="IPR020843">
    <property type="entry name" value="ER"/>
</dbReference>
<dbReference type="Pfam" id="PF02801">
    <property type="entry name" value="Ketoacyl-synt_C"/>
    <property type="match status" value="1"/>
</dbReference>
<protein>
    <submittedName>
        <fullName evidence="12">Erythronolide synthase, modules 3 and 4</fullName>
        <ecNumber evidence="12">2.3.1.94</ecNumber>
    </submittedName>
</protein>
<evidence type="ECO:0000256" key="1">
    <source>
        <dbReference type="ARBA" id="ARBA00005194"/>
    </source>
</evidence>
<evidence type="ECO:0000313" key="12">
    <source>
        <dbReference type="EMBL" id="WPL19183.1"/>
    </source>
</evidence>
<keyword evidence="13" id="KW-1185">Reference proteome</keyword>
<evidence type="ECO:0000256" key="2">
    <source>
        <dbReference type="ARBA" id="ARBA00006484"/>
    </source>
</evidence>
<dbReference type="Gene3D" id="3.40.50.720">
    <property type="entry name" value="NAD(P)-binding Rossmann-like Domain"/>
    <property type="match status" value="3"/>
</dbReference>
<dbReference type="SUPFAM" id="SSF51735">
    <property type="entry name" value="NAD(P)-binding Rossmann-fold domains"/>
    <property type="match status" value="3"/>
</dbReference>
<dbReference type="InterPro" id="IPR014043">
    <property type="entry name" value="Acyl_transferase_dom"/>
</dbReference>
<dbReference type="PROSITE" id="PS52004">
    <property type="entry name" value="KS3_2"/>
    <property type="match status" value="1"/>
</dbReference>
<dbReference type="PANTHER" id="PTHR43775">
    <property type="entry name" value="FATTY ACID SYNTHASE"/>
    <property type="match status" value="1"/>
</dbReference>
<dbReference type="Gene3D" id="3.30.70.3290">
    <property type="match status" value="1"/>
</dbReference>
<dbReference type="Proteomes" id="UP001432180">
    <property type="component" value="Chromosome"/>
</dbReference>
<organism evidence="12 13">
    <name type="scientific">Thiorhodovibrio winogradskyi</name>
    <dbReference type="NCBI Taxonomy" id="77007"/>
    <lineage>
        <taxon>Bacteria</taxon>
        <taxon>Pseudomonadati</taxon>
        <taxon>Pseudomonadota</taxon>
        <taxon>Gammaproteobacteria</taxon>
        <taxon>Chromatiales</taxon>
        <taxon>Chromatiaceae</taxon>
        <taxon>Thiorhodovibrio</taxon>
    </lineage>
</organism>
<dbReference type="Pfam" id="PF13602">
    <property type="entry name" value="ADH_zinc_N_2"/>
    <property type="match status" value="1"/>
</dbReference>
<dbReference type="CDD" id="cd05195">
    <property type="entry name" value="enoyl_red"/>
    <property type="match status" value="1"/>
</dbReference>
<dbReference type="Pfam" id="PF00698">
    <property type="entry name" value="Acyl_transf_1"/>
    <property type="match status" value="1"/>
</dbReference>
<dbReference type="Pfam" id="PF08659">
    <property type="entry name" value="KR"/>
    <property type="match status" value="1"/>
</dbReference>
<evidence type="ECO:0000259" key="9">
    <source>
        <dbReference type="PROSITE" id="PS50075"/>
    </source>
</evidence>
<feature type="domain" description="Ketosynthase family 3 (KS3)" evidence="10">
    <location>
        <begin position="5"/>
        <end position="430"/>
    </location>
</feature>
<dbReference type="Gene3D" id="3.40.50.150">
    <property type="entry name" value="Vaccinia Virus protein VP39"/>
    <property type="match status" value="1"/>
</dbReference>
<dbReference type="Gene3D" id="3.40.366.10">
    <property type="entry name" value="Malonyl-Coenzyme A Acyl Carrier Protein, domain 2"/>
    <property type="match status" value="1"/>
</dbReference>
<proteinExistence type="inferred from homology"/>
<feature type="region of interest" description="N-terminal hotdog fold" evidence="8">
    <location>
        <begin position="899"/>
        <end position="1018"/>
    </location>
</feature>
<dbReference type="SMART" id="SM01294">
    <property type="entry name" value="PKS_PP_betabranch"/>
    <property type="match status" value="1"/>
</dbReference>
<dbReference type="SUPFAM" id="SSF53335">
    <property type="entry name" value="S-adenosyl-L-methionine-dependent methyltransferases"/>
    <property type="match status" value="1"/>
</dbReference>
<dbReference type="SUPFAM" id="SSF50129">
    <property type="entry name" value="GroES-like"/>
    <property type="match status" value="1"/>
</dbReference>
<dbReference type="Gene3D" id="3.90.180.10">
    <property type="entry name" value="Medium-chain alcohol dehydrogenases, catalytic domain"/>
    <property type="match status" value="1"/>
</dbReference>
<comment type="pathway">
    <text evidence="1">Lipid metabolism; fatty acid biosynthesis.</text>
</comment>
<dbReference type="EMBL" id="CP121472">
    <property type="protein sequence ID" value="WPL19183.1"/>
    <property type="molecule type" value="Genomic_DNA"/>
</dbReference>
<dbReference type="SUPFAM" id="SSF55048">
    <property type="entry name" value="Probable ACP-binding domain of malonyl-CoA ACP transacylase"/>
    <property type="match status" value="1"/>
</dbReference>
<dbReference type="InterPro" id="IPR057326">
    <property type="entry name" value="KR_dom"/>
</dbReference>
<dbReference type="Pfam" id="PF08240">
    <property type="entry name" value="ADH_N"/>
    <property type="match status" value="1"/>
</dbReference>
<keyword evidence="3" id="KW-0596">Phosphopantetheine</keyword>
<dbReference type="InterPro" id="IPR049551">
    <property type="entry name" value="PKS_DH_C"/>
</dbReference>
<comment type="similarity">
    <text evidence="2">Belongs to the short-chain dehydrogenases/reductases (SDR) family.</text>
</comment>
<keyword evidence="5 12" id="KW-0808">Transferase</keyword>
<dbReference type="SUPFAM" id="SSF53901">
    <property type="entry name" value="Thiolase-like"/>
    <property type="match status" value="1"/>
</dbReference>
<evidence type="ECO:0000256" key="4">
    <source>
        <dbReference type="ARBA" id="ARBA00022553"/>
    </source>
</evidence>
<gene>
    <name evidence="12" type="primary">eryA</name>
    <name evidence="12" type="ORF">Thiowin_04290</name>
</gene>
<dbReference type="InterPro" id="IPR013154">
    <property type="entry name" value="ADH-like_N"/>
</dbReference>